<evidence type="ECO:0000313" key="2">
    <source>
        <dbReference type="Proteomes" id="UP001195769"/>
    </source>
</evidence>
<dbReference type="RefSeq" id="XP_041224906.1">
    <property type="nucleotide sequence ID" value="XM_041377077.1"/>
</dbReference>
<keyword evidence="2" id="KW-1185">Reference proteome</keyword>
<accession>A0AAD4E4D2</accession>
<gene>
    <name evidence="1" type="ORF">F5891DRAFT_981109</name>
</gene>
<proteinExistence type="predicted"/>
<dbReference type="GeneID" id="64671375"/>
<dbReference type="SUPFAM" id="SSF140996">
    <property type="entry name" value="Hermes dimerisation domain"/>
    <property type="match status" value="1"/>
</dbReference>
<dbReference type="Proteomes" id="UP001195769">
    <property type="component" value="Unassembled WGS sequence"/>
</dbReference>
<reference evidence="1" key="1">
    <citation type="journal article" date="2020" name="New Phytol.">
        <title>Comparative genomics reveals dynamic genome evolution in host specialist ectomycorrhizal fungi.</title>
        <authorList>
            <person name="Lofgren L.A."/>
            <person name="Nguyen N.H."/>
            <person name="Vilgalys R."/>
            <person name="Ruytinx J."/>
            <person name="Liao H.L."/>
            <person name="Branco S."/>
            <person name="Kuo A."/>
            <person name="LaButti K."/>
            <person name="Lipzen A."/>
            <person name="Andreopoulos W."/>
            <person name="Pangilinan J."/>
            <person name="Riley R."/>
            <person name="Hundley H."/>
            <person name="Na H."/>
            <person name="Barry K."/>
            <person name="Grigoriev I.V."/>
            <person name="Stajich J.E."/>
            <person name="Kennedy P.G."/>
        </authorList>
    </citation>
    <scope>NUCLEOTIDE SEQUENCE</scope>
    <source>
        <strain evidence="1">FC203</strain>
    </source>
</reference>
<dbReference type="AlphaFoldDB" id="A0AAD4E4D2"/>
<organism evidence="1 2">
    <name type="scientific">Suillus fuscotomentosus</name>
    <dbReference type="NCBI Taxonomy" id="1912939"/>
    <lineage>
        <taxon>Eukaryota</taxon>
        <taxon>Fungi</taxon>
        <taxon>Dikarya</taxon>
        <taxon>Basidiomycota</taxon>
        <taxon>Agaricomycotina</taxon>
        <taxon>Agaricomycetes</taxon>
        <taxon>Agaricomycetidae</taxon>
        <taxon>Boletales</taxon>
        <taxon>Suillineae</taxon>
        <taxon>Suillaceae</taxon>
        <taxon>Suillus</taxon>
    </lineage>
</organism>
<protein>
    <submittedName>
        <fullName evidence="1">Uncharacterized protein</fullName>
    </submittedName>
</protein>
<evidence type="ECO:0000313" key="1">
    <source>
        <dbReference type="EMBL" id="KAG1899330.1"/>
    </source>
</evidence>
<name>A0AAD4E4D2_9AGAM</name>
<dbReference type="EMBL" id="JABBWK010000033">
    <property type="protein sequence ID" value="KAG1899330.1"/>
    <property type="molecule type" value="Genomic_DNA"/>
</dbReference>
<sequence>MLPKRTTQPMEKVLAMAAEGRQAKQKAIDKPSTPMEISKCTKVIVPINIEQSNNTTTPSIYRATVQTSKEEDEAAHSHAIIIESDGFEKNDIEVDDPGESSEAELDRLKKDWTSPIYAFFKPTLEIEYQDNRHCHVFKCTALGCKQKHVKSCWGEAALQTAMEYRDTAAAQDGVVKNLLETGSIKTSFERKGKEPRVEIVCWVSESLRPFETVNDQGFQKLMKTGRLEYHIPSPSTITRDIKQVFVETRKQIARVLQMPGHHLITGLMWPSPCT</sequence>
<comment type="caution">
    <text evidence="1">The sequence shown here is derived from an EMBL/GenBank/DDBJ whole genome shotgun (WGS) entry which is preliminary data.</text>
</comment>